<dbReference type="RefSeq" id="WP_012858865.1">
    <property type="nucleotide sequence ID" value="NC_013515.1"/>
</dbReference>
<dbReference type="Proteomes" id="UP000002072">
    <property type="component" value="Chromosome"/>
</dbReference>
<dbReference type="OrthoDB" id="9807416at2"/>
<dbReference type="eggNOG" id="COG0336">
    <property type="taxonomic scope" value="Bacteria"/>
</dbReference>
<dbReference type="Pfam" id="PF01746">
    <property type="entry name" value="tRNA_m1G_MT"/>
    <property type="match status" value="1"/>
</dbReference>
<proteinExistence type="inferred from homology"/>
<dbReference type="GO" id="GO:0005829">
    <property type="term" value="C:cytosol"/>
    <property type="evidence" value="ECO:0007669"/>
    <property type="project" value="TreeGrafter"/>
</dbReference>
<evidence type="ECO:0000256" key="14">
    <source>
        <dbReference type="ARBA" id="ARBA00047783"/>
    </source>
</evidence>
<sequence>MKIRVLTLFTDIFKIYLSQTIMQRANDQNIKIDIENIRDYSDNKHKQVDDTPFGGGAGMVLKPEPFWKYFVNLRKSKIKKPFTIFVTPQGKKLTQEKLIELSKMEDLCIISGKYEGLDQRVIDKFVDEEISIGDYVLSSGDLPSLVIIDGIMRMKDGIIKKESYETDSFYNGLLGFPQYTRPQMIDKMEVPEVLISGNHEKINQYREMKAIFKTLKNRPDLLEEKFKDKDFLRKYDEFLKLIETL</sequence>
<feature type="binding site" evidence="15 16">
    <location>
        <position position="112"/>
    </location>
    <ligand>
        <name>S-adenosyl-L-methionine</name>
        <dbReference type="ChEBI" id="CHEBI:59789"/>
    </ligand>
</feature>
<dbReference type="EC" id="2.1.1.228" evidence="5 15"/>
<evidence type="ECO:0000256" key="8">
    <source>
        <dbReference type="ARBA" id="ARBA00022603"/>
    </source>
</evidence>
<evidence type="ECO:0000256" key="4">
    <source>
        <dbReference type="ARBA" id="ARBA00011738"/>
    </source>
</evidence>
<gene>
    <name evidence="15" type="primary">trmD</name>
    <name evidence="19" type="ordered locus">Smon_0847</name>
</gene>
<dbReference type="PANTHER" id="PTHR46417">
    <property type="entry name" value="TRNA (GUANINE-N(1)-)-METHYLTRANSFERASE"/>
    <property type="match status" value="1"/>
</dbReference>
<dbReference type="GO" id="GO:0052906">
    <property type="term" value="F:tRNA (guanine(37)-N1)-methyltransferase activity"/>
    <property type="evidence" value="ECO:0007669"/>
    <property type="project" value="UniProtKB-UniRule"/>
</dbReference>
<evidence type="ECO:0000256" key="10">
    <source>
        <dbReference type="ARBA" id="ARBA00022691"/>
    </source>
</evidence>
<keyword evidence="11 15" id="KW-0819">tRNA processing</keyword>
<name>D1AYD9_STRM9</name>
<comment type="function">
    <text evidence="1 15 17">Specifically methylates guanosine-37 in various tRNAs.</text>
</comment>
<dbReference type="GO" id="GO:0002939">
    <property type="term" value="P:tRNA N1-guanine methylation"/>
    <property type="evidence" value="ECO:0007669"/>
    <property type="project" value="TreeGrafter"/>
</dbReference>
<dbReference type="SUPFAM" id="SSF75217">
    <property type="entry name" value="alpha/beta knot"/>
    <property type="match status" value="1"/>
</dbReference>
<dbReference type="KEGG" id="smf:Smon_0847"/>
<dbReference type="HAMAP" id="MF_00605">
    <property type="entry name" value="TrmD"/>
    <property type="match status" value="1"/>
</dbReference>
<dbReference type="PANTHER" id="PTHR46417:SF1">
    <property type="entry name" value="TRNA (GUANINE-N(1)-)-METHYLTRANSFERASE"/>
    <property type="match status" value="1"/>
</dbReference>
<evidence type="ECO:0000256" key="15">
    <source>
        <dbReference type="HAMAP-Rule" id="MF_00605"/>
    </source>
</evidence>
<evidence type="ECO:0000259" key="18">
    <source>
        <dbReference type="Pfam" id="PF01746"/>
    </source>
</evidence>
<reference evidence="19 20" key="1">
    <citation type="journal article" date="2009" name="Stand. Genomic Sci.">
        <title>Complete genome sequence of Streptobacillus moniliformis type strain (9901T).</title>
        <authorList>
            <person name="Nolan M."/>
            <person name="Gronow S."/>
            <person name="Lapidus A."/>
            <person name="Ivanova N."/>
            <person name="Copeland A."/>
            <person name="Lucas S."/>
            <person name="Del Rio T.G."/>
            <person name="Chen F."/>
            <person name="Tice H."/>
            <person name="Pitluck S."/>
            <person name="Cheng J.F."/>
            <person name="Sims D."/>
            <person name="Meincke L."/>
            <person name="Bruce D."/>
            <person name="Goodwin L."/>
            <person name="Brettin T."/>
            <person name="Han C."/>
            <person name="Detter J.C."/>
            <person name="Ovchinikova G."/>
            <person name="Pati A."/>
            <person name="Mavromatis K."/>
            <person name="Mikhailova N."/>
            <person name="Chen A."/>
            <person name="Palaniappan K."/>
            <person name="Land M."/>
            <person name="Hauser L."/>
            <person name="Chang Y.J."/>
            <person name="Jeffries C.D."/>
            <person name="Rohde M."/>
            <person name="Sproer C."/>
            <person name="Goker M."/>
            <person name="Bristow J."/>
            <person name="Eisen J.A."/>
            <person name="Markowitz V."/>
            <person name="Hugenholtz P."/>
            <person name="Kyrpides N.C."/>
            <person name="Klenk H.P."/>
            <person name="Chain P."/>
        </authorList>
    </citation>
    <scope>NUCLEOTIDE SEQUENCE [LARGE SCALE GENOMIC DNA]</scope>
    <source>
        <strain evidence="20">ATCC 14647 / DSM 12112 / NCTC 10651 / 9901</strain>
    </source>
</reference>
<dbReference type="AlphaFoldDB" id="D1AYD9"/>
<evidence type="ECO:0000256" key="1">
    <source>
        <dbReference type="ARBA" id="ARBA00002634"/>
    </source>
</evidence>
<evidence type="ECO:0000256" key="17">
    <source>
        <dbReference type="RuleBase" id="RU003464"/>
    </source>
</evidence>
<dbReference type="NCBIfam" id="NF000648">
    <property type="entry name" value="PRK00026.1"/>
    <property type="match status" value="1"/>
</dbReference>
<evidence type="ECO:0000256" key="11">
    <source>
        <dbReference type="ARBA" id="ARBA00022694"/>
    </source>
</evidence>
<dbReference type="Gene3D" id="1.10.1270.20">
    <property type="entry name" value="tRNA(m1g37)methyltransferase, domain 2"/>
    <property type="match status" value="1"/>
</dbReference>
<dbReference type="InterPro" id="IPR023148">
    <property type="entry name" value="tRNA_m1G_MeTrfase_C_sf"/>
</dbReference>
<feature type="domain" description="tRNA methyltransferase TRMD/TRM10-type" evidence="18">
    <location>
        <begin position="1"/>
        <end position="223"/>
    </location>
</feature>
<dbReference type="NCBIfam" id="TIGR00088">
    <property type="entry name" value="trmD"/>
    <property type="match status" value="1"/>
</dbReference>
<evidence type="ECO:0000256" key="12">
    <source>
        <dbReference type="ARBA" id="ARBA00029736"/>
    </source>
</evidence>
<evidence type="ECO:0000256" key="13">
    <source>
        <dbReference type="ARBA" id="ARBA00033392"/>
    </source>
</evidence>
<evidence type="ECO:0000313" key="20">
    <source>
        <dbReference type="Proteomes" id="UP000002072"/>
    </source>
</evidence>
<keyword evidence="20" id="KW-1185">Reference proteome</keyword>
<evidence type="ECO:0000313" key="19">
    <source>
        <dbReference type="EMBL" id="ACZ01315.1"/>
    </source>
</evidence>
<keyword evidence="10 15" id="KW-0949">S-adenosyl-L-methionine</keyword>
<keyword evidence="9 15" id="KW-0808">Transferase</keyword>
<keyword evidence="8 15" id="KW-0489">Methyltransferase</keyword>
<comment type="subunit">
    <text evidence="4 15 17">Homodimer.</text>
</comment>
<dbReference type="InterPro" id="IPR016009">
    <property type="entry name" value="tRNA_MeTrfase_TRMD/TRM10"/>
</dbReference>
<evidence type="ECO:0000256" key="2">
    <source>
        <dbReference type="ARBA" id="ARBA00004496"/>
    </source>
</evidence>
<dbReference type="InterPro" id="IPR002649">
    <property type="entry name" value="tRNA_m1G_MeTrfase_TrmD"/>
</dbReference>
<evidence type="ECO:0000256" key="5">
    <source>
        <dbReference type="ARBA" id="ARBA00012807"/>
    </source>
</evidence>
<dbReference type="HOGENOM" id="CLU_047363_0_1_0"/>
<dbReference type="InterPro" id="IPR029026">
    <property type="entry name" value="tRNA_m1G_MTases_N"/>
</dbReference>
<dbReference type="STRING" id="519441.Smon_0847"/>
<dbReference type="InterPro" id="IPR029028">
    <property type="entry name" value="Alpha/beta_knot_MTases"/>
</dbReference>
<evidence type="ECO:0000256" key="9">
    <source>
        <dbReference type="ARBA" id="ARBA00022679"/>
    </source>
</evidence>
<comment type="similarity">
    <text evidence="3 15 17">Belongs to the RNA methyltransferase TrmD family.</text>
</comment>
<evidence type="ECO:0000256" key="7">
    <source>
        <dbReference type="ARBA" id="ARBA00022490"/>
    </source>
</evidence>
<evidence type="ECO:0000256" key="6">
    <source>
        <dbReference type="ARBA" id="ARBA00014679"/>
    </source>
</evidence>
<comment type="catalytic activity">
    <reaction evidence="14 15 17">
        <text>guanosine(37) in tRNA + S-adenosyl-L-methionine = N(1)-methylguanosine(37) in tRNA + S-adenosyl-L-homocysteine + H(+)</text>
        <dbReference type="Rhea" id="RHEA:36899"/>
        <dbReference type="Rhea" id="RHEA-COMP:10145"/>
        <dbReference type="Rhea" id="RHEA-COMP:10147"/>
        <dbReference type="ChEBI" id="CHEBI:15378"/>
        <dbReference type="ChEBI" id="CHEBI:57856"/>
        <dbReference type="ChEBI" id="CHEBI:59789"/>
        <dbReference type="ChEBI" id="CHEBI:73542"/>
        <dbReference type="ChEBI" id="CHEBI:74269"/>
        <dbReference type="EC" id="2.1.1.228"/>
    </reaction>
</comment>
<comment type="subcellular location">
    <subcellularLocation>
        <location evidence="2 15 17">Cytoplasm</location>
    </subcellularLocation>
</comment>
<evidence type="ECO:0000256" key="3">
    <source>
        <dbReference type="ARBA" id="ARBA00007630"/>
    </source>
</evidence>
<dbReference type="GeneID" id="29673902"/>
<feature type="binding site" evidence="15 16">
    <location>
        <begin position="132"/>
        <end position="137"/>
    </location>
    <ligand>
        <name>S-adenosyl-L-methionine</name>
        <dbReference type="ChEBI" id="CHEBI:59789"/>
    </ligand>
</feature>
<keyword evidence="7 15" id="KW-0963">Cytoplasm</keyword>
<evidence type="ECO:0000256" key="16">
    <source>
        <dbReference type="PIRSR" id="PIRSR000386-1"/>
    </source>
</evidence>
<organism evidence="19 20">
    <name type="scientific">Streptobacillus moniliformis (strain ATCC 14647 / DSM 12112 / NCTC 10651 / 9901)</name>
    <dbReference type="NCBI Taxonomy" id="519441"/>
    <lineage>
        <taxon>Bacteria</taxon>
        <taxon>Fusobacteriati</taxon>
        <taxon>Fusobacteriota</taxon>
        <taxon>Fusobacteriia</taxon>
        <taxon>Fusobacteriales</taxon>
        <taxon>Leptotrichiaceae</taxon>
        <taxon>Streptobacillus</taxon>
    </lineage>
</organism>
<dbReference type="Gene3D" id="3.40.1280.10">
    <property type="match status" value="1"/>
</dbReference>
<dbReference type="EMBL" id="CP001779">
    <property type="protein sequence ID" value="ACZ01315.1"/>
    <property type="molecule type" value="Genomic_DNA"/>
</dbReference>
<dbReference type="PIRSF" id="PIRSF000386">
    <property type="entry name" value="tRNA_mtase"/>
    <property type="match status" value="1"/>
</dbReference>
<protein>
    <recommendedName>
        <fullName evidence="6 15">tRNA (guanine-N(1)-)-methyltransferase</fullName>
        <ecNumber evidence="5 15">2.1.1.228</ecNumber>
    </recommendedName>
    <alternativeName>
        <fullName evidence="12 15">M1G-methyltransferase</fullName>
    </alternativeName>
    <alternativeName>
        <fullName evidence="13 15">tRNA [GM37] methyltransferase</fullName>
    </alternativeName>
</protein>
<dbReference type="CDD" id="cd18080">
    <property type="entry name" value="TrmD-like"/>
    <property type="match status" value="1"/>
</dbReference>
<accession>D1AYD9</accession>